<reference evidence="2" key="1">
    <citation type="submission" date="2022-05" db="EMBL/GenBank/DDBJ databases">
        <authorList>
            <person name="Okamura Y."/>
        </authorList>
    </citation>
    <scope>NUCLEOTIDE SEQUENCE</scope>
</reference>
<gene>
    <name evidence="2" type="ORF">PIBRA_LOCUS10489</name>
</gene>
<protein>
    <recommendedName>
        <fullName evidence="1">GP-PDE domain-containing protein</fullName>
    </recommendedName>
</protein>
<dbReference type="InterPro" id="IPR017946">
    <property type="entry name" value="PLC-like_Pdiesterase_TIM-brl"/>
</dbReference>
<keyword evidence="3" id="KW-1185">Reference proteome</keyword>
<dbReference type="GO" id="GO:0006644">
    <property type="term" value="P:phospholipid metabolic process"/>
    <property type="evidence" value="ECO:0007669"/>
    <property type="project" value="TreeGrafter"/>
</dbReference>
<name>A0A9P0TNQ7_PIEBR</name>
<dbReference type="GO" id="GO:0008889">
    <property type="term" value="F:glycerophosphodiester phosphodiesterase activity"/>
    <property type="evidence" value="ECO:0007669"/>
    <property type="project" value="TreeGrafter"/>
</dbReference>
<dbReference type="Proteomes" id="UP001152562">
    <property type="component" value="Unassembled WGS sequence"/>
</dbReference>
<dbReference type="PANTHER" id="PTHR46320:SF1">
    <property type="entry name" value="GLYCEROPHOSPHODIESTER PHOSPHODIESTERASE 1"/>
    <property type="match status" value="1"/>
</dbReference>
<dbReference type="GO" id="GO:0005886">
    <property type="term" value="C:plasma membrane"/>
    <property type="evidence" value="ECO:0007669"/>
    <property type="project" value="TreeGrafter"/>
</dbReference>
<dbReference type="PANTHER" id="PTHR46320">
    <property type="entry name" value="GLYCEROPHOSPHODIESTER PHOSPHODIESTERASE 1"/>
    <property type="match status" value="1"/>
</dbReference>
<dbReference type="PROSITE" id="PS51704">
    <property type="entry name" value="GP_PDE"/>
    <property type="match status" value="1"/>
</dbReference>
<dbReference type="InterPro" id="IPR030395">
    <property type="entry name" value="GP_PDE_dom"/>
</dbReference>
<evidence type="ECO:0000313" key="3">
    <source>
        <dbReference type="Proteomes" id="UP001152562"/>
    </source>
</evidence>
<feature type="domain" description="GP-PDE" evidence="1">
    <location>
        <begin position="85"/>
        <end position="338"/>
    </location>
</feature>
<evidence type="ECO:0000259" key="1">
    <source>
        <dbReference type="PROSITE" id="PS51704"/>
    </source>
</evidence>
<accession>A0A9P0TNQ7</accession>
<comment type="caution">
    <text evidence="2">The sequence shown here is derived from an EMBL/GenBank/DDBJ whole genome shotgun (WGS) entry which is preliminary data.</text>
</comment>
<evidence type="ECO:0000313" key="2">
    <source>
        <dbReference type="EMBL" id="CAH4034289.1"/>
    </source>
</evidence>
<dbReference type="Gene3D" id="3.20.20.190">
    <property type="entry name" value="Phosphatidylinositol (PI) phosphodiesterase"/>
    <property type="match status" value="1"/>
</dbReference>
<dbReference type="SUPFAM" id="SSF51695">
    <property type="entry name" value="PLC-like phosphodiesterases"/>
    <property type="match status" value="1"/>
</dbReference>
<dbReference type="Pfam" id="PF03009">
    <property type="entry name" value="GDPD"/>
    <property type="match status" value="1"/>
</dbReference>
<proteinExistence type="predicted"/>
<sequence length="387" mass="44080">MNETDEEPGAVVKFTLMPPKFRLHRDVIFSLDDLFVLPFGLDVGILGVAAYFYTKLPKPESNNVSSIFGPEAGSKESEKHPDRVVKCIAHRGAGLDAPENTMQAFKYCVAMECNFVEMDVRTSRDGQLVLLHDQGLERLTGTDIADVRIMDWDSIKNINVGATHPNRQHYKDVTLCLLDDAIDYLLANKVRMIIDVKGEDKQVINGILRVFSSNPILHEYAVVTTFNPFILYQIRKKDPNIVGAISYRPYCFSALNYDAENGPTNPRFAGRLAMQALVRFLDVIHSAFWRWTARWCSVSAVLLHKDIVSPREVEYWRGLGIRVAGWCVNRPVEKLYWRAVLRAPYLANTLMGEPEIEKKVMHQDEYSDPERPIRCMELEKKLSSGQN</sequence>
<dbReference type="EMBL" id="CALOZG010000040">
    <property type="protein sequence ID" value="CAH4034289.1"/>
    <property type="molecule type" value="Genomic_DNA"/>
</dbReference>
<organism evidence="2 3">
    <name type="scientific">Pieris brassicae</name>
    <name type="common">White butterfly</name>
    <name type="synonym">Large white butterfly</name>
    <dbReference type="NCBI Taxonomy" id="7116"/>
    <lineage>
        <taxon>Eukaryota</taxon>
        <taxon>Metazoa</taxon>
        <taxon>Ecdysozoa</taxon>
        <taxon>Arthropoda</taxon>
        <taxon>Hexapoda</taxon>
        <taxon>Insecta</taxon>
        <taxon>Pterygota</taxon>
        <taxon>Neoptera</taxon>
        <taxon>Endopterygota</taxon>
        <taxon>Lepidoptera</taxon>
        <taxon>Glossata</taxon>
        <taxon>Ditrysia</taxon>
        <taxon>Papilionoidea</taxon>
        <taxon>Pieridae</taxon>
        <taxon>Pierinae</taxon>
        <taxon>Pieris</taxon>
    </lineage>
</organism>
<dbReference type="GO" id="GO:0070291">
    <property type="term" value="P:N-acylethanolamine metabolic process"/>
    <property type="evidence" value="ECO:0007669"/>
    <property type="project" value="TreeGrafter"/>
</dbReference>
<dbReference type="GO" id="GO:0006580">
    <property type="term" value="P:ethanolamine metabolic process"/>
    <property type="evidence" value="ECO:0007669"/>
    <property type="project" value="TreeGrafter"/>
</dbReference>
<dbReference type="AlphaFoldDB" id="A0A9P0TNQ7"/>